<dbReference type="Gramene" id="TuG1812G0700003561.01.T01">
    <property type="protein sequence ID" value="TuG1812G0700003561.01.T01"/>
    <property type="gene ID" value="TuG1812G0700003561.01"/>
</dbReference>
<dbReference type="InterPro" id="IPR009003">
    <property type="entry name" value="Peptidase_S1_PA"/>
</dbReference>
<dbReference type="PANTHER" id="PTHR36141">
    <property type="entry name" value="OS08G0148500 PROTEIN"/>
    <property type="match status" value="1"/>
</dbReference>
<sequence>MAAAPNAFSAHLEKWIVQQTKDSIFFVNISPNLDFKSKLEDLMEKAKTVPVGERAEALNPKGKCATGSVVEVRTREIIILSSAHLMEHVYTVSKPLSVRLAKTYFHTDVLCDHYEVSFSRPGQHTHTKRKYASATIIGIDCEQDLLLISVPRVNLKNLDSDCSVSHPPLTFSSVLPVQLDECIMLSWPPLQHRTVVKGSICHISRALYDLVKKVDNPIGYGMRLLQVTIASENGSSGAPLLDGRGKVIGILHGGSGGPFSYFVKLRHIIPFLTKHGIVARQG</sequence>
<dbReference type="EnsemblPlants" id="TuG1812G0700003561.01.T01">
    <property type="protein sequence ID" value="TuG1812G0700003561.01.T01"/>
    <property type="gene ID" value="TuG1812G0700003561.01"/>
</dbReference>
<dbReference type="SUPFAM" id="SSF50494">
    <property type="entry name" value="Trypsin-like serine proteases"/>
    <property type="match status" value="1"/>
</dbReference>
<dbReference type="PANTHER" id="PTHR36141:SF6">
    <property type="entry name" value="SERINE PROTEASE"/>
    <property type="match status" value="1"/>
</dbReference>
<evidence type="ECO:0000313" key="1">
    <source>
        <dbReference type="EnsemblPlants" id="TuG1812G0700003561.01.T01"/>
    </source>
</evidence>
<protein>
    <submittedName>
        <fullName evidence="1">Uncharacterized protein</fullName>
    </submittedName>
</protein>
<accession>A0A8R7R2J3</accession>
<dbReference type="Proteomes" id="UP000015106">
    <property type="component" value="Chromosome 7"/>
</dbReference>
<evidence type="ECO:0000313" key="2">
    <source>
        <dbReference type="Proteomes" id="UP000015106"/>
    </source>
</evidence>
<reference evidence="2" key="1">
    <citation type="journal article" date="2013" name="Nature">
        <title>Draft genome of the wheat A-genome progenitor Triticum urartu.</title>
        <authorList>
            <person name="Ling H.Q."/>
            <person name="Zhao S."/>
            <person name="Liu D."/>
            <person name="Wang J."/>
            <person name="Sun H."/>
            <person name="Zhang C."/>
            <person name="Fan H."/>
            <person name="Li D."/>
            <person name="Dong L."/>
            <person name="Tao Y."/>
            <person name="Gao C."/>
            <person name="Wu H."/>
            <person name="Li Y."/>
            <person name="Cui Y."/>
            <person name="Guo X."/>
            <person name="Zheng S."/>
            <person name="Wang B."/>
            <person name="Yu K."/>
            <person name="Liang Q."/>
            <person name="Yang W."/>
            <person name="Lou X."/>
            <person name="Chen J."/>
            <person name="Feng M."/>
            <person name="Jian J."/>
            <person name="Zhang X."/>
            <person name="Luo G."/>
            <person name="Jiang Y."/>
            <person name="Liu J."/>
            <person name="Wang Z."/>
            <person name="Sha Y."/>
            <person name="Zhang B."/>
            <person name="Wu H."/>
            <person name="Tang D."/>
            <person name="Shen Q."/>
            <person name="Xue P."/>
            <person name="Zou S."/>
            <person name="Wang X."/>
            <person name="Liu X."/>
            <person name="Wang F."/>
            <person name="Yang Y."/>
            <person name="An X."/>
            <person name="Dong Z."/>
            <person name="Zhang K."/>
            <person name="Zhang X."/>
            <person name="Luo M.C."/>
            <person name="Dvorak J."/>
            <person name="Tong Y."/>
            <person name="Wang J."/>
            <person name="Yang H."/>
            <person name="Li Z."/>
            <person name="Wang D."/>
            <person name="Zhang A."/>
            <person name="Wang J."/>
        </authorList>
    </citation>
    <scope>NUCLEOTIDE SEQUENCE</scope>
    <source>
        <strain evidence="2">cv. G1812</strain>
    </source>
</reference>
<keyword evidence="2" id="KW-1185">Reference proteome</keyword>
<proteinExistence type="predicted"/>
<dbReference type="Pfam" id="PF13365">
    <property type="entry name" value="Trypsin_2"/>
    <property type="match status" value="1"/>
</dbReference>
<reference evidence="1" key="2">
    <citation type="submission" date="2018-03" db="EMBL/GenBank/DDBJ databases">
        <title>The Triticum urartu genome reveals the dynamic nature of wheat genome evolution.</title>
        <authorList>
            <person name="Ling H."/>
            <person name="Ma B."/>
            <person name="Shi X."/>
            <person name="Liu H."/>
            <person name="Dong L."/>
            <person name="Sun H."/>
            <person name="Cao Y."/>
            <person name="Gao Q."/>
            <person name="Zheng S."/>
            <person name="Li Y."/>
            <person name="Yu Y."/>
            <person name="Du H."/>
            <person name="Qi M."/>
            <person name="Li Y."/>
            <person name="Yu H."/>
            <person name="Cui Y."/>
            <person name="Wang N."/>
            <person name="Chen C."/>
            <person name="Wu H."/>
            <person name="Zhao Y."/>
            <person name="Zhang J."/>
            <person name="Li Y."/>
            <person name="Zhou W."/>
            <person name="Zhang B."/>
            <person name="Hu W."/>
            <person name="Eijk M."/>
            <person name="Tang J."/>
            <person name="Witsenboer H."/>
            <person name="Zhao S."/>
            <person name="Li Z."/>
            <person name="Zhang A."/>
            <person name="Wang D."/>
            <person name="Liang C."/>
        </authorList>
    </citation>
    <scope>NUCLEOTIDE SEQUENCE [LARGE SCALE GENOMIC DNA]</scope>
    <source>
        <strain evidence="1">cv. G1812</strain>
    </source>
</reference>
<dbReference type="Gene3D" id="2.40.10.120">
    <property type="match status" value="1"/>
</dbReference>
<dbReference type="AlphaFoldDB" id="A0A8R7R2J3"/>
<organism evidence="1 2">
    <name type="scientific">Triticum urartu</name>
    <name type="common">Red wild einkorn</name>
    <name type="synonym">Crithodium urartu</name>
    <dbReference type="NCBI Taxonomy" id="4572"/>
    <lineage>
        <taxon>Eukaryota</taxon>
        <taxon>Viridiplantae</taxon>
        <taxon>Streptophyta</taxon>
        <taxon>Embryophyta</taxon>
        <taxon>Tracheophyta</taxon>
        <taxon>Spermatophyta</taxon>
        <taxon>Magnoliopsida</taxon>
        <taxon>Liliopsida</taxon>
        <taxon>Poales</taxon>
        <taxon>Poaceae</taxon>
        <taxon>BOP clade</taxon>
        <taxon>Pooideae</taxon>
        <taxon>Triticodae</taxon>
        <taxon>Triticeae</taxon>
        <taxon>Triticinae</taxon>
        <taxon>Triticum</taxon>
    </lineage>
</organism>
<reference evidence="1" key="3">
    <citation type="submission" date="2022-06" db="UniProtKB">
        <authorList>
            <consortium name="EnsemblPlants"/>
        </authorList>
    </citation>
    <scope>IDENTIFICATION</scope>
</reference>
<name>A0A8R7R2J3_TRIUA</name>